<evidence type="ECO:0000256" key="1">
    <source>
        <dbReference type="ARBA" id="ARBA00004370"/>
    </source>
</evidence>
<dbReference type="InterPro" id="IPR001466">
    <property type="entry name" value="Beta-lactam-related"/>
</dbReference>
<evidence type="ECO:0000259" key="3">
    <source>
        <dbReference type="Pfam" id="PF00144"/>
    </source>
</evidence>
<dbReference type="RefSeq" id="WP_114289116.1">
    <property type="nucleotide sequence ID" value="NZ_CP122523.1"/>
</dbReference>
<proteinExistence type="predicted"/>
<accession>A0A369B4T1</accession>
<dbReference type="PANTHER" id="PTHR46825">
    <property type="entry name" value="D-ALANYL-D-ALANINE-CARBOXYPEPTIDASE/ENDOPEPTIDASE AMPH"/>
    <property type="match status" value="1"/>
</dbReference>
<gene>
    <name evidence="4" type="ORF">CBF32_03850</name>
</gene>
<keyword evidence="5" id="KW-1185">Reference proteome</keyword>
<feature type="domain" description="Beta-lactamase-related" evidence="3">
    <location>
        <begin position="56"/>
        <end position="338"/>
    </location>
</feature>
<dbReference type="Proteomes" id="UP000288197">
    <property type="component" value="Unassembled WGS sequence"/>
</dbReference>
<dbReference type="AlphaFoldDB" id="A0A369B4T1"/>
<organism evidence="4 5">
    <name type="scientific">Vagococcus fluvialis</name>
    <dbReference type="NCBI Taxonomy" id="2738"/>
    <lineage>
        <taxon>Bacteria</taxon>
        <taxon>Bacillati</taxon>
        <taxon>Bacillota</taxon>
        <taxon>Bacilli</taxon>
        <taxon>Lactobacillales</taxon>
        <taxon>Enterococcaceae</taxon>
        <taxon>Vagococcus</taxon>
    </lineage>
</organism>
<dbReference type="InterPro" id="IPR050491">
    <property type="entry name" value="AmpC-like"/>
</dbReference>
<dbReference type="Pfam" id="PF00144">
    <property type="entry name" value="Beta-lactamase"/>
    <property type="match status" value="1"/>
</dbReference>
<evidence type="ECO:0000313" key="4">
    <source>
        <dbReference type="EMBL" id="RSU03813.1"/>
    </source>
</evidence>
<comment type="caution">
    <text evidence="4">The sequence shown here is derived from an EMBL/GenBank/DDBJ whole genome shotgun (WGS) entry which is preliminary data.</text>
</comment>
<protein>
    <recommendedName>
        <fullName evidence="3">Beta-lactamase-related domain-containing protein</fullName>
    </recommendedName>
</protein>
<reference evidence="4 5" key="1">
    <citation type="submission" date="2017-05" db="EMBL/GenBank/DDBJ databases">
        <title>Vagococcus spp. assemblies.</title>
        <authorList>
            <person name="Gulvik C.A."/>
        </authorList>
    </citation>
    <scope>NUCLEOTIDE SEQUENCE [LARGE SCALE GENOMIC DNA]</scope>
    <source>
        <strain evidence="4 5">NCFB 2497</strain>
    </source>
</reference>
<dbReference type="GO" id="GO:0016020">
    <property type="term" value="C:membrane"/>
    <property type="evidence" value="ECO:0007669"/>
    <property type="project" value="UniProtKB-SubCell"/>
</dbReference>
<dbReference type="OrthoDB" id="2157616at2"/>
<dbReference type="GeneID" id="63145918"/>
<dbReference type="EMBL" id="NGJX01000003">
    <property type="protein sequence ID" value="RSU03813.1"/>
    <property type="molecule type" value="Genomic_DNA"/>
</dbReference>
<comment type="subcellular location">
    <subcellularLocation>
        <location evidence="1">Membrane</location>
    </subcellularLocation>
</comment>
<evidence type="ECO:0000313" key="5">
    <source>
        <dbReference type="Proteomes" id="UP000288197"/>
    </source>
</evidence>
<dbReference type="PANTHER" id="PTHR46825:SF11">
    <property type="entry name" value="PENICILLIN-BINDING PROTEIN 4"/>
    <property type="match status" value="1"/>
</dbReference>
<dbReference type="Gene3D" id="3.40.710.10">
    <property type="entry name" value="DD-peptidase/beta-lactamase superfamily"/>
    <property type="match status" value="1"/>
</dbReference>
<dbReference type="InterPro" id="IPR012338">
    <property type="entry name" value="Beta-lactam/transpept-like"/>
</dbReference>
<dbReference type="SUPFAM" id="SSF56601">
    <property type="entry name" value="beta-lactamase/transpeptidase-like"/>
    <property type="match status" value="1"/>
</dbReference>
<keyword evidence="2" id="KW-0472">Membrane</keyword>
<name>A0A369B4T1_9ENTE</name>
<sequence>MTNLDKYNKKILFLFVINLAIIIISMTFLRNSLKEKETPLTQKEFIEKVSADFKESHLSGSVALVKNGKIIDTSSYGFSDKEQNVKNTDNELYPIASLQKNMTGVIIAQLIREDKLTYDTMINTFYPDLEFADTITIRDLLNHTSGYGMPETATDSVLKTEKVQLENVFDSLYYHGSHEFYYSNGNYSLLAGIISQIENKSYKESLKTRIFKPLKLEHTFLWDDLPKEATIPNEYLFYNDEDYNTENLQYSEELMSTLLGAGNVYSTVSDLSRFEMSLNNGTLLTEDEFNELFNYSLQQEVMFSGNISADGVMGGYRSYVYGDLSEQNFIVFLANQSSDYYPYDLLKDVYQQLLLF</sequence>
<evidence type="ECO:0000256" key="2">
    <source>
        <dbReference type="ARBA" id="ARBA00023136"/>
    </source>
</evidence>